<gene>
    <name evidence="3" type="ORF">GTOL_13085</name>
</gene>
<evidence type="ECO:0000256" key="1">
    <source>
        <dbReference type="SAM" id="Coils"/>
    </source>
</evidence>
<dbReference type="InterPro" id="IPR007690">
    <property type="entry name" value="T2SS_GspM"/>
</dbReference>
<comment type="caution">
    <text evidence="3">The sequence shown here is derived from an EMBL/GenBank/DDBJ whole genome shotgun (WGS) entry which is preliminary data.</text>
</comment>
<keyword evidence="1" id="KW-0175">Coiled coil</keyword>
<accession>A0A916J776</accession>
<dbReference type="Pfam" id="PF04612">
    <property type="entry name" value="T2SSM"/>
    <property type="match status" value="1"/>
</dbReference>
<keyword evidence="2" id="KW-0812">Transmembrane</keyword>
<evidence type="ECO:0000256" key="2">
    <source>
        <dbReference type="SAM" id="Phobius"/>
    </source>
</evidence>
<proteinExistence type="predicted"/>
<dbReference type="GO" id="GO:0015627">
    <property type="term" value="C:type II protein secretion system complex"/>
    <property type="evidence" value="ECO:0007669"/>
    <property type="project" value="InterPro"/>
</dbReference>
<feature type="coiled-coil region" evidence="1">
    <location>
        <begin position="47"/>
        <end position="106"/>
    </location>
</feature>
<sequence>MMEQWKTLSARFAALQLREKYLIGAAALVVILLGGYNVWIDPALIRKAAAEKQIAQYRADMTTLGAQVAAMQAQLKDPDAASRAAIAESRQHLAELDRQLSGLGKELVPSEKMALLLQALLSRHRGLELVSLHTLPPLPIIPAQADKASVKPGDPAKAAASEPGNIYKHGIEIKLAGGYQDLLNYLGEMESSPQRLLLGRMNLEVTRYPRVELTVTVYTLSLDRTWLVI</sequence>
<feature type="transmembrane region" description="Helical" evidence="2">
    <location>
        <begin position="21"/>
        <end position="39"/>
    </location>
</feature>
<keyword evidence="2" id="KW-0472">Membrane</keyword>
<evidence type="ECO:0000313" key="3">
    <source>
        <dbReference type="EMBL" id="CAG4885202.1"/>
    </source>
</evidence>
<evidence type="ECO:0000313" key="4">
    <source>
        <dbReference type="Proteomes" id="UP000742786"/>
    </source>
</evidence>
<dbReference type="RefSeq" id="WP_220636970.1">
    <property type="nucleotide sequence ID" value="NZ_CAJQUM010000001.1"/>
</dbReference>
<protein>
    <submittedName>
        <fullName evidence="3">MSHA biogenesis protein MshJ</fullName>
    </submittedName>
</protein>
<keyword evidence="2" id="KW-1133">Transmembrane helix</keyword>
<dbReference type="GO" id="GO:0015628">
    <property type="term" value="P:protein secretion by the type II secretion system"/>
    <property type="evidence" value="ECO:0007669"/>
    <property type="project" value="InterPro"/>
</dbReference>
<dbReference type="AlphaFoldDB" id="A0A916J776"/>
<organism evidence="3 4">
    <name type="scientific">Georgfuchsia toluolica</name>
    <dbReference type="NCBI Taxonomy" id="424218"/>
    <lineage>
        <taxon>Bacteria</taxon>
        <taxon>Pseudomonadati</taxon>
        <taxon>Pseudomonadota</taxon>
        <taxon>Betaproteobacteria</taxon>
        <taxon>Nitrosomonadales</taxon>
        <taxon>Sterolibacteriaceae</taxon>
        <taxon>Georgfuchsia</taxon>
    </lineage>
</organism>
<dbReference type="EMBL" id="CAJQUM010000001">
    <property type="protein sequence ID" value="CAG4885202.1"/>
    <property type="molecule type" value="Genomic_DNA"/>
</dbReference>
<dbReference type="Proteomes" id="UP000742786">
    <property type="component" value="Unassembled WGS sequence"/>
</dbReference>
<reference evidence="3" key="1">
    <citation type="submission" date="2021-04" db="EMBL/GenBank/DDBJ databases">
        <authorList>
            <person name="Hornung B."/>
        </authorList>
    </citation>
    <scope>NUCLEOTIDE SEQUENCE</scope>
    <source>
        <strain evidence="3">G5G6</strain>
    </source>
</reference>
<keyword evidence="4" id="KW-1185">Reference proteome</keyword>
<name>A0A916J776_9PROT</name>